<dbReference type="AlphaFoldDB" id="A0AAV5GTF9"/>
<feature type="compositionally biased region" description="Polar residues" evidence="2">
    <location>
        <begin position="285"/>
        <end position="298"/>
    </location>
</feature>
<reference evidence="3 4" key="1">
    <citation type="submission" date="2021-12" db="EMBL/GenBank/DDBJ databases">
        <title>High titer production of polyol ester of fatty acids by Rhodotorula paludigena BS15 towards product separation-free biomass refinery.</title>
        <authorList>
            <person name="Mano J."/>
            <person name="Ono H."/>
            <person name="Tanaka T."/>
            <person name="Naito K."/>
            <person name="Sushida H."/>
            <person name="Ike M."/>
            <person name="Tokuyasu K."/>
            <person name="Kitaoka M."/>
        </authorList>
    </citation>
    <scope>NUCLEOTIDE SEQUENCE [LARGE SCALE GENOMIC DNA]</scope>
    <source>
        <strain evidence="3 4">BS15</strain>
    </source>
</reference>
<keyword evidence="4" id="KW-1185">Reference proteome</keyword>
<feature type="region of interest" description="Disordered" evidence="2">
    <location>
        <begin position="1"/>
        <end position="107"/>
    </location>
</feature>
<feature type="compositionally biased region" description="Polar residues" evidence="2">
    <location>
        <begin position="96"/>
        <end position="107"/>
    </location>
</feature>
<feature type="region of interest" description="Disordered" evidence="2">
    <location>
        <begin position="473"/>
        <end position="530"/>
    </location>
</feature>
<dbReference type="GO" id="GO:0000146">
    <property type="term" value="F:microfilament motor activity"/>
    <property type="evidence" value="ECO:0007669"/>
    <property type="project" value="TreeGrafter"/>
</dbReference>
<evidence type="ECO:0008006" key="5">
    <source>
        <dbReference type="Google" id="ProtNLM"/>
    </source>
</evidence>
<evidence type="ECO:0000256" key="1">
    <source>
        <dbReference type="SAM" id="Coils"/>
    </source>
</evidence>
<keyword evidence="1" id="KW-0175">Coiled coil</keyword>
<evidence type="ECO:0000313" key="4">
    <source>
        <dbReference type="Proteomes" id="UP001342314"/>
    </source>
</evidence>
<feature type="compositionally biased region" description="Low complexity" evidence="2">
    <location>
        <begin position="881"/>
        <end position="898"/>
    </location>
</feature>
<feature type="compositionally biased region" description="Low complexity" evidence="2">
    <location>
        <begin position="82"/>
        <end position="95"/>
    </location>
</feature>
<dbReference type="GO" id="GO:0032982">
    <property type="term" value="C:myosin filament"/>
    <property type="evidence" value="ECO:0007669"/>
    <property type="project" value="TreeGrafter"/>
</dbReference>
<dbReference type="GO" id="GO:0051015">
    <property type="term" value="F:actin filament binding"/>
    <property type="evidence" value="ECO:0007669"/>
    <property type="project" value="TreeGrafter"/>
</dbReference>
<feature type="region of interest" description="Disordered" evidence="2">
    <location>
        <begin position="257"/>
        <end position="300"/>
    </location>
</feature>
<evidence type="ECO:0000313" key="3">
    <source>
        <dbReference type="EMBL" id="GJN92801.1"/>
    </source>
</evidence>
<feature type="coiled-coil region" evidence="1">
    <location>
        <begin position="617"/>
        <end position="717"/>
    </location>
</feature>
<dbReference type="PANTHER" id="PTHR45615">
    <property type="entry name" value="MYOSIN HEAVY CHAIN, NON-MUSCLE"/>
    <property type="match status" value="1"/>
</dbReference>
<feature type="compositionally biased region" description="Basic and acidic residues" evidence="2">
    <location>
        <begin position="416"/>
        <end position="431"/>
    </location>
</feature>
<dbReference type="PANTHER" id="PTHR45615:SF40">
    <property type="entry name" value="MYOSIN HEAVY CHAIN, NON-MUSCLE"/>
    <property type="match status" value="1"/>
</dbReference>
<proteinExistence type="predicted"/>
<dbReference type="EMBL" id="BQKY01000012">
    <property type="protein sequence ID" value="GJN92801.1"/>
    <property type="molecule type" value="Genomic_DNA"/>
</dbReference>
<sequence>MVRAETVHASEGAVNARRIFGGTSLAGSSTSNSLASDALPSPTSASHDHSAPETPSYESGSTSDAPPEAKKGWFGGLGTGLARTASAGSTKTSASGNAQPSASSSKLVESFHLDLEDDFDPEMLPFAQARSPPPPMSPPQTAGHRRDSSRSSLGAAFGASARPFSPETFSAETAAVPKDALMIELLSGAAVLEAKDYEILEWDTMQEIKKLATAQAKLDGLEADLRKISSRELELRTKLLRHTAGVLATSLRRKEEEQVLVGPTPFSPALASSSAAVSAQRRDTPSPTGSGSGANNRFSGAHFFAGNREAIVPQARPGRGSPYASPQPDQSSFGVNSVQLQHDLEEQTARVKELERQLEEATSRAERDAHDTRQELERTRLQAHEEQDRMRRHISEAQADAEGLREELHAAHDDLEQARREAQEARDEVQAHRGLQGPSEDAQREIAAAKQDAQDAARKLRDLGMELAEAEHKLGEAEEHVKELEEELQRSGEERADERNALQAKLDAATSASADAPGRDVVGTEATEKARQRVRQLEEERQSVMQAIGDVLRRHRTRPTLGVVLRDLPSFDDTTERSDLPTYLASTIDAHFDKSASHVSDLSSDLSSLRDEHDSARSGLDDELAHAHERIQALESDVESLHAERESLETELELLRSQAQEHETKLANLPKLESDLALATSASTRAQSDLSAAQGRVADLEAQVAKHEQATAKLQDLWRGIPPLENRSRANSQSDDLTVLKNAFEGSSPPLPPRKPIGAFLKTAIGAGGGSVDAASSDFSVDALVDRVKRLLAEDQKLVKKLVAFENEKGELEEMRKKAVSGEAGLEQKVKELEERIEISAKQEVAMLERLNDLTASLEQTRAEKRKLEAQIRTLEDDKSQLQQQLSTAQATPPAADNTTIITDDTELQELRDQIADLEEELADAQKREQKTRAQLLDELSQAQGELSTLKTQLRQAQRKLGSKA</sequence>
<feature type="region of interest" description="Disordered" evidence="2">
    <location>
        <begin position="879"/>
        <end position="898"/>
    </location>
</feature>
<dbReference type="GO" id="GO:0016460">
    <property type="term" value="C:myosin II complex"/>
    <property type="evidence" value="ECO:0007669"/>
    <property type="project" value="TreeGrafter"/>
</dbReference>
<feature type="region of interest" description="Disordered" evidence="2">
    <location>
        <begin position="313"/>
        <end position="334"/>
    </location>
</feature>
<comment type="caution">
    <text evidence="3">The sequence shown here is derived from an EMBL/GenBank/DDBJ whole genome shotgun (WGS) entry which is preliminary data.</text>
</comment>
<dbReference type="Gene3D" id="1.10.287.1490">
    <property type="match status" value="1"/>
</dbReference>
<accession>A0AAV5GTF9</accession>
<evidence type="ECO:0000256" key="2">
    <source>
        <dbReference type="SAM" id="MobiDB-lite"/>
    </source>
</evidence>
<organism evidence="3 4">
    <name type="scientific">Rhodotorula paludigena</name>
    <dbReference type="NCBI Taxonomy" id="86838"/>
    <lineage>
        <taxon>Eukaryota</taxon>
        <taxon>Fungi</taxon>
        <taxon>Dikarya</taxon>
        <taxon>Basidiomycota</taxon>
        <taxon>Pucciniomycotina</taxon>
        <taxon>Microbotryomycetes</taxon>
        <taxon>Sporidiobolales</taxon>
        <taxon>Sporidiobolaceae</taxon>
        <taxon>Rhodotorula</taxon>
    </lineage>
</organism>
<name>A0AAV5GTF9_9BASI</name>
<gene>
    <name evidence="3" type="ORF">Rhopal_005839-T1</name>
</gene>
<feature type="compositionally biased region" description="Low complexity" evidence="2">
    <location>
        <begin position="267"/>
        <end position="279"/>
    </location>
</feature>
<feature type="region of interest" description="Disordered" evidence="2">
    <location>
        <begin position="416"/>
        <end position="457"/>
    </location>
</feature>
<feature type="compositionally biased region" description="Polar residues" evidence="2">
    <location>
        <begin position="25"/>
        <end position="45"/>
    </location>
</feature>
<feature type="region of interest" description="Disordered" evidence="2">
    <location>
        <begin position="124"/>
        <end position="152"/>
    </location>
</feature>
<protein>
    <recommendedName>
        <fullName evidence="5">Up-regulated during septation protein 1 domain-containing protein</fullName>
    </recommendedName>
</protein>
<dbReference type="Proteomes" id="UP001342314">
    <property type="component" value="Unassembled WGS sequence"/>
</dbReference>
<feature type="region of interest" description="Disordered" evidence="2">
    <location>
        <begin position="347"/>
        <end position="389"/>
    </location>
</feature>
<dbReference type="GO" id="GO:0005737">
    <property type="term" value="C:cytoplasm"/>
    <property type="evidence" value="ECO:0007669"/>
    <property type="project" value="TreeGrafter"/>
</dbReference>
<feature type="compositionally biased region" description="Basic and acidic residues" evidence="2">
    <location>
        <begin position="473"/>
        <end position="500"/>
    </location>
</feature>